<gene>
    <name evidence="2" type="ORF">CA13_49650</name>
</gene>
<dbReference type="RefSeq" id="WP_146400712.1">
    <property type="nucleotide sequence ID" value="NZ_SJPJ01000001.1"/>
</dbReference>
<proteinExistence type="predicted"/>
<organism evidence="2 3">
    <name type="scientific">Novipirellula herctigrandis</name>
    <dbReference type="NCBI Taxonomy" id="2527986"/>
    <lineage>
        <taxon>Bacteria</taxon>
        <taxon>Pseudomonadati</taxon>
        <taxon>Planctomycetota</taxon>
        <taxon>Planctomycetia</taxon>
        <taxon>Pirellulales</taxon>
        <taxon>Pirellulaceae</taxon>
        <taxon>Novipirellula</taxon>
    </lineage>
</organism>
<dbReference type="Pfam" id="PF14100">
    <property type="entry name" value="DUF6807"/>
    <property type="match status" value="1"/>
</dbReference>
<evidence type="ECO:0000256" key="1">
    <source>
        <dbReference type="SAM" id="SignalP"/>
    </source>
</evidence>
<keyword evidence="3" id="KW-1185">Reference proteome</keyword>
<reference evidence="2 3" key="1">
    <citation type="submission" date="2019-02" db="EMBL/GenBank/DDBJ databases">
        <title>Deep-cultivation of Planctomycetes and their phenomic and genomic characterization uncovers novel biology.</title>
        <authorList>
            <person name="Wiegand S."/>
            <person name="Jogler M."/>
            <person name="Boedeker C."/>
            <person name="Pinto D."/>
            <person name="Vollmers J."/>
            <person name="Rivas-Marin E."/>
            <person name="Kohn T."/>
            <person name="Peeters S.H."/>
            <person name="Heuer A."/>
            <person name="Rast P."/>
            <person name="Oberbeckmann S."/>
            <person name="Bunk B."/>
            <person name="Jeske O."/>
            <person name="Meyerdierks A."/>
            <person name="Storesund J.E."/>
            <person name="Kallscheuer N."/>
            <person name="Luecker S."/>
            <person name="Lage O.M."/>
            <person name="Pohl T."/>
            <person name="Merkel B.J."/>
            <person name="Hornburger P."/>
            <person name="Mueller R.-W."/>
            <person name="Bruemmer F."/>
            <person name="Labrenz M."/>
            <person name="Spormann A.M."/>
            <person name="Op Den Camp H."/>
            <person name="Overmann J."/>
            <person name="Amann R."/>
            <person name="Jetten M.S.M."/>
            <person name="Mascher T."/>
            <person name="Medema M.H."/>
            <person name="Devos D.P."/>
            <person name="Kaster A.-K."/>
            <person name="Ovreas L."/>
            <person name="Rohde M."/>
            <person name="Galperin M.Y."/>
            <person name="Jogler C."/>
        </authorList>
    </citation>
    <scope>NUCLEOTIDE SEQUENCE [LARGE SCALE GENOMIC DNA]</scope>
    <source>
        <strain evidence="2 3">CA13</strain>
    </source>
</reference>
<keyword evidence="1" id="KW-0732">Signal</keyword>
<name>A0A5C5Z8H3_9BACT</name>
<accession>A0A5C5Z8H3</accession>
<feature type="chain" id="PRO_5023021507" description="Methane oxygenase PmoA" evidence="1">
    <location>
        <begin position="22"/>
        <end position="327"/>
    </location>
</feature>
<dbReference type="EMBL" id="SJPJ01000001">
    <property type="protein sequence ID" value="TWT83500.1"/>
    <property type="molecule type" value="Genomic_DNA"/>
</dbReference>
<feature type="signal peptide" evidence="1">
    <location>
        <begin position="1"/>
        <end position="21"/>
    </location>
</feature>
<evidence type="ECO:0008006" key="4">
    <source>
        <dbReference type="Google" id="ProtNLM"/>
    </source>
</evidence>
<dbReference type="InterPro" id="IPR029475">
    <property type="entry name" value="DUF6807"/>
</dbReference>
<evidence type="ECO:0000313" key="2">
    <source>
        <dbReference type="EMBL" id="TWT83500.1"/>
    </source>
</evidence>
<comment type="caution">
    <text evidence="2">The sequence shown here is derived from an EMBL/GenBank/DDBJ whole genome shotgun (WGS) entry which is preliminary data.</text>
</comment>
<evidence type="ECO:0000313" key="3">
    <source>
        <dbReference type="Proteomes" id="UP000315010"/>
    </source>
</evidence>
<dbReference type="AlphaFoldDB" id="A0A5C5Z8H3"/>
<sequence length="327" mass="35741" precursor="true">MSAHKYLHLAVFGLFLMPAMANGESPLVTSKVSVKPSDAPEGWTVSDGERLFAGFIAKSGHKSVIYPIIGPGGQRMTRDYPMSDATGGEKHDHIHHRSLWFTHGDVNGIDFWGETEGCGQIIQLAGATTSDPESNVVTITTDNEWRDAANKRLLSDTRQFRFSTFDNKRIIDCEIQLKATDGDVNFGDTKEGSFGIRVAGTMKVDSKLGGKITNAEGLQDAKAWGKKSNWVDYNGPVDGDQVGITVFYHPSSFASPCYWHVRTYGLFAANPFGVHHFVGGKPTEGVTIQAGSTLRVLCRVMLYEGAFDPQQTAKDFKIYANQSGPVL</sequence>
<dbReference type="Proteomes" id="UP000315010">
    <property type="component" value="Unassembled WGS sequence"/>
</dbReference>
<protein>
    <recommendedName>
        <fullName evidence="4">Methane oxygenase PmoA</fullName>
    </recommendedName>
</protein>
<dbReference type="OrthoDB" id="242279at2"/>